<dbReference type="FunFam" id="3.40.50.1220:FF:000008">
    <property type="entry name" value="Acetolactate synthase"/>
    <property type="match status" value="1"/>
</dbReference>
<evidence type="ECO:0000256" key="4">
    <source>
        <dbReference type="ARBA" id="ARBA00013145"/>
    </source>
</evidence>
<dbReference type="GO" id="GO:0050660">
    <property type="term" value="F:flavin adenine dinucleotide binding"/>
    <property type="evidence" value="ECO:0007669"/>
    <property type="project" value="InterPro"/>
</dbReference>
<dbReference type="GO" id="GO:0009097">
    <property type="term" value="P:isoleucine biosynthetic process"/>
    <property type="evidence" value="ECO:0007669"/>
    <property type="project" value="UniProtKB-UniPathway"/>
</dbReference>
<comment type="pathway">
    <text evidence="2 14">Amino-acid biosynthesis; L-valine biosynthesis; L-valine from pyruvate: step 1/4.</text>
</comment>
<evidence type="ECO:0000256" key="11">
    <source>
        <dbReference type="ARBA" id="ARBA00023052"/>
    </source>
</evidence>
<evidence type="ECO:0000259" key="17">
    <source>
        <dbReference type="Pfam" id="PF02776"/>
    </source>
</evidence>
<keyword evidence="12 14" id="KW-0100">Branched-chain amino acid biosynthesis</keyword>
<dbReference type="PANTHER" id="PTHR18968:SF13">
    <property type="entry name" value="ACETOLACTATE SYNTHASE CATALYTIC SUBUNIT, MITOCHONDRIAL"/>
    <property type="match status" value="1"/>
</dbReference>
<dbReference type="GO" id="GO:0000287">
    <property type="term" value="F:magnesium ion binding"/>
    <property type="evidence" value="ECO:0007669"/>
    <property type="project" value="UniProtKB-UniRule"/>
</dbReference>
<dbReference type="FunFam" id="3.40.50.970:FF:000016">
    <property type="entry name" value="Acetolactate synthase"/>
    <property type="match status" value="1"/>
</dbReference>
<dbReference type="KEGG" id="rsi:Runsl_0757"/>
<dbReference type="Gene3D" id="3.40.50.1220">
    <property type="entry name" value="TPP-binding domain"/>
    <property type="match status" value="1"/>
</dbReference>
<evidence type="ECO:0000256" key="7">
    <source>
        <dbReference type="ARBA" id="ARBA00022679"/>
    </source>
</evidence>
<keyword evidence="19" id="KW-1185">Reference proteome</keyword>
<dbReference type="UniPathway" id="UPA00049">
    <property type="reaction ID" value="UER00059"/>
</dbReference>
<evidence type="ECO:0000256" key="12">
    <source>
        <dbReference type="ARBA" id="ARBA00023304"/>
    </source>
</evidence>
<evidence type="ECO:0000256" key="5">
    <source>
        <dbReference type="ARBA" id="ARBA00022605"/>
    </source>
</evidence>
<dbReference type="InterPro" id="IPR000399">
    <property type="entry name" value="TPP-bd_CS"/>
</dbReference>
<dbReference type="Gene3D" id="3.40.50.970">
    <property type="match status" value="2"/>
</dbReference>
<dbReference type="RefSeq" id="WP_013926519.1">
    <property type="nucleotide sequence ID" value="NC_015703.1"/>
</dbReference>
<proteinExistence type="inferred from homology"/>
<dbReference type="SUPFAM" id="SSF52467">
    <property type="entry name" value="DHS-like NAD/FAD-binding domain"/>
    <property type="match status" value="1"/>
</dbReference>
<feature type="domain" description="Thiamine pyrophosphate enzyme TPP-binding" evidence="16">
    <location>
        <begin position="427"/>
        <end position="574"/>
    </location>
</feature>
<keyword evidence="11 14" id="KW-0786">Thiamine pyrophosphate</keyword>
<keyword evidence="8 14" id="KW-0479">Metal-binding</keyword>
<evidence type="ECO:0000256" key="2">
    <source>
        <dbReference type="ARBA" id="ARBA00005025"/>
    </source>
</evidence>
<sequence>MDNHLTMIAQQEAASVEAILTHEIITPTTDGIPEGPRLLSGAQALMESLIKEGTEVIFGYPGGAIMPTYDALFDYMDRLDHILVRHEQGAGHAAQGYARTSGKPGVCLVTSGPGGTNLVTPIADAIIDCTPLVCIIGQVKSTLLGTDAFQETDIIGVTTPVCKWNYQITDPNEVPEVMAKAFYIATSGKPGPVVIDFTRDAQVALMDKPYEYKKVQGLTSYKPRTVPKDEHVQKAAQLINNAKKPYILFGHGVLISGAMEELKAFAEKTDIPCASTLLGLSAMPIDHPNYVGWLGMHGNYGPNVMTDQADVIIAIGMRFDDRVTGDATKYIRQAKVVHIEIDPSEIDKIVKTEAPVVGDVKEALKKLMPLVKENNHSAWRNEFKKFDVIENQKVTQRELKSEGELKMAEVVHMLSQKTNGEACIVADVGQHQMIAARYYQFKNPHSYIASGGLGTMGFAIPASFGAKKGAPDREVVAFIGDGCFQMTIQELGTIAQSGLAVKLIILNNNYLGMVRQWQQLFFDKRYSFVELKNPDFVTIAKGFGIAGHTCSERDNLSDSLDALLRSDKPYLLEVIVEKEENVFPMVPAGASVVDIRLD</sequence>
<evidence type="ECO:0000256" key="8">
    <source>
        <dbReference type="ARBA" id="ARBA00022723"/>
    </source>
</evidence>
<dbReference type="EC" id="2.2.1.6" evidence="4 14"/>
<dbReference type="FunFam" id="3.40.50.970:FF:000007">
    <property type="entry name" value="Acetolactate synthase"/>
    <property type="match status" value="1"/>
</dbReference>
<dbReference type="InterPro" id="IPR029061">
    <property type="entry name" value="THDP-binding"/>
</dbReference>
<keyword evidence="7 14" id="KW-0808">Transferase</keyword>
<evidence type="ECO:0000256" key="1">
    <source>
        <dbReference type="ARBA" id="ARBA00004974"/>
    </source>
</evidence>
<comment type="cofactor">
    <cofactor evidence="14">
        <name>thiamine diphosphate</name>
        <dbReference type="ChEBI" id="CHEBI:58937"/>
    </cofactor>
    <text evidence="14">Binds 1 thiamine pyrophosphate per subunit.</text>
</comment>
<evidence type="ECO:0000256" key="6">
    <source>
        <dbReference type="ARBA" id="ARBA00022630"/>
    </source>
</evidence>
<dbReference type="CDD" id="cd07035">
    <property type="entry name" value="TPP_PYR_POX_like"/>
    <property type="match status" value="1"/>
</dbReference>
<evidence type="ECO:0000313" key="18">
    <source>
        <dbReference type="EMBL" id="AEI47197.1"/>
    </source>
</evidence>
<evidence type="ECO:0000259" key="15">
    <source>
        <dbReference type="Pfam" id="PF00205"/>
    </source>
</evidence>
<comment type="pathway">
    <text evidence="1 14">Amino-acid biosynthesis; L-isoleucine biosynthesis; L-isoleucine from 2-oxobutanoate: step 1/4.</text>
</comment>
<evidence type="ECO:0000256" key="14">
    <source>
        <dbReference type="RuleBase" id="RU003591"/>
    </source>
</evidence>
<comment type="cofactor">
    <cofactor evidence="14">
        <name>Mg(2+)</name>
        <dbReference type="ChEBI" id="CHEBI:18420"/>
    </cofactor>
    <text evidence="14">Binds 1 Mg(2+) ion per subunit.</text>
</comment>
<gene>
    <name evidence="18" type="ordered locus">Runsl_0757</name>
</gene>
<evidence type="ECO:0000256" key="10">
    <source>
        <dbReference type="ARBA" id="ARBA00022842"/>
    </source>
</evidence>
<dbReference type="CDD" id="cd02015">
    <property type="entry name" value="TPP_AHAS"/>
    <property type="match status" value="1"/>
</dbReference>
<dbReference type="SUPFAM" id="SSF52518">
    <property type="entry name" value="Thiamin diphosphate-binding fold (THDP-binding)"/>
    <property type="match status" value="2"/>
</dbReference>
<dbReference type="Pfam" id="PF00205">
    <property type="entry name" value="TPP_enzyme_M"/>
    <property type="match status" value="1"/>
</dbReference>
<keyword evidence="6" id="KW-0285">Flavoprotein</keyword>
<reference evidence="18 19" key="2">
    <citation type="journal article" date="2012" name="Stand. Genomic Sci.">
        <title>Complete genome sequence of the aquatic bacterium Runella slithyformis type strain (LSU 4(T)).</title>
        <authorList>
            <person name="Copeland A."/>
            <person name="Zhang X."/>
            <person name="Misra M."/>
            <person name="Lapidus A."/>
            <person name="Nolan M."/>
            <person name="Lucas S."/>
            <person name="Deshpande S."/>
            <person name="Cheng J.F."/>
            <person name="Tapia R."/>
            <person name="Goodwin L.A."/>
            <person name="Pitluck S."/>
            <person name="Liolios K."/>
            <person name="Pagani I."/>
            <person name="Ivanova N."/>
            <person name="Mikhailova N."/>
            <person name="Pati A."/>
            <person name="Chen A."/>
            <person name="Palaniappan K."/>
            <person name="Land M."/>
            <person name="Hauser L."/>
            <person name="Pan C."/>
            <person name="Jeffries C.D."/>
            <person name="Detter J.C."/>
            <person name="Brambilla E.M."/>
            <person name="Rohde M."/>
            <person name="Djao O.D."/>
            <person name="Goker M."/>
            <person name="Sikorski J."/>
            <person name="Tindall B.J."/>
            <person name="Woyke T."/>
            <person name="Bristow J."/>
            <person name="Eisen J.A."/>
            <person name="Markowitz V."/>
            <person name="Hugenholtz P."/>
            <person name="Kyrpides N.C."/>
            <person name="Klenk H.P."/>
            <person name="Mavromatis K."/>
        </authorList>
    </citation>
    <scope>NUCLEOTIDE SEQUENCE [LARGE SCALE GENOMIC DNA]</scope>
    <source>
        <strain evidence="19">ATCC 29530 / DSM 19594 / LMG 11500 / NCIMB 11436 / LSU 4</strain>
    </source>
</reference>
<protein>
    <recommendedName>
        <fullName evidence="4 14">Acetolactate synthase</fullName>
        <ecNumber evidence="4 14">2.2.1.6</ecNumber>
    </recommendedName>
</protein>
<reference evidence="19" key="1">
    <citation type="submission" date="2011-06" db="EMBL/GenBank/DDBJ databases">
        <title>The complete genome of chromosome of Runella slithyformis DSM 19594.</title>
        <authorList>
            <consortium name="US DOE Joint Genome Institute (JGI-PGF)"/>
            <person name="Lucas S."/>
            <person name="Han J."/>
            <person name="Lapidus A."/>
            <person name="Bruce D."/>
            <person name="Goodwin L."/>
            <person name="Pitluck S."/>
            <person name="Peters L."/>
            <person name="Kyrpides N."/>
            <person name="Mavromatis K."/>
            <person name="Ivanova N."/>
            <person name="Ovchinnikova G."/>
            <person name="Zhang X."/>
            <person name="Misra M."/>
            <person name="Detter J.C."/>
            <person name="Tapia R."/>
            <person name="Han C."/>
            <person name="Land M."/>
            <person name="Hauser L."/>
            <person name="Markowitz V."/>
            <person name="Cheng J.-F."/>
            <person name="Hugenholtz P."/>
            <person name="Woyke T."/>
            <person name="Wu D."/>
            <person name="Tindall B."/>
            <person name="Faehrich R."/>
            <person name="Brambilla E."/>
            <person name="Klenk H.-P."/>
            <person name="Eisen J.A."/>
        </authorList>
    </citation>
    <scope>NUCLEOTIDE SEQUENCE [LARGE SCALE GENOMIC DNA]</scope>
    <source>
        <strain evidence="19">ATCC 29530 / DSM 19594 / LMG 11500 / NCIMB 11436 / LSU 4</strain>
    </source>
</reference>
<evidence type="ECO:0000256" key="9">
    <source>
        <dbReference type="ARBA" id="ARBA00022827"/>
    </source>
</evidence>
<dbReference type="InterPro" id="IPR012000">
    <property type="entry name" value="Thiamin_PyroP_enz_cen_dom"/>
</dbReference>
<dbReference type="GO" id="GO:0030976">
    <property type="term" value="F:thiamine pyrophosphate binding"/>
    <property type="evidence" value="ECO:0007669"/>
    <property type="project" value="UniProtKB-UniRule"/>
</dbReference>
<evidence type="ECO:0000259" key="16">
    <source>
        <dbReference type="Pfam" id="PF02775"/>
    </source>
</evidence>
<dbReference type="EMBL" id="CP002859">
    <property type="protein sequence ID" value="AEI47197.1"/>
    <property type="molecule type" value="Genomic_DNA"/>
</dbReference>
<dbReference type="Proteomes" id="UP000000493">
    <property type="component" value="Chromosome"/>
</dbReference>
<accession>A0A7U3ZHE5</accession>
<dbReference type="InterPro" id="IPR039368">
    <property type="entry name" value="AHAS_TPP"/>
</dbReference>
<name>A0A7U3ZHE5_RUNSL</name>
<feature type="domain" description="Thiamine pyrophosphate enzyme N-terminal TPP-binding" evidence="17">
    <location>
        <begin position="40"/>
        <end position="154"/>
    </location>
</feature>
<dbReference type="UniPathway" id="UPA00047">
    <property type="reaction ID" value="UER00055"/>
</dbReference>
<dbReference type="PANTHER" id="PTHR18968">
    <property type="entry name" value="THIAMINE PYROPHOSPHATE ENZYMES"/>
    <property type="match status" value="1"/>
</dbReference>
<dbReference type="InterPro" id="IPR012846">
    <property type="entry name" value="Acetolactate_synth_lsu"/>
</dbReference>
<dbReference type="InterPro" id="IPR012001">
    <property type="entry name" value="Thiamin_PyroP_enz_TPP-bd_dom"/>
</dbReference>
<comment type="catalytic activity">
    <reaction evidence="13 14">
        <text>2 pyruvate + H(+) = (2S)-2-acetolactate + CO2</text>
        <dbReference type="Rhea" id="RHEA:25249"/>
        <dbReference type="ChEBI" id="CHEBI:15361"/>
        <dbReference type="ChEBI" id="CHEBI:15378"/>
        <dbReference type="ChEBI" id="CHEBI:16526"/>
        <dbReference type="ChEBI" id="CHEBI:58476"/>
        <dbReference type="EC" id="2.2.1.6"/>
    </reaction>
</comment>
<dbReference type="InterPro" id="IPR029035">
    <property type="entry name" value="DHS-like_NAD/FAD-binding_dom"/>
</dbReference>
<comment type="similarity">
    <text evidence="3 14">Belongs to the TPP enzyme family.</text>
</comment>
<dbReference type="InterPro" id="IPR045229">
    <property type="entry name" value="TPP_enz"/>
</dbReference>
<feature type="domain" description="Thiamine pyrophosphate enzyme central" evidence="15">
    <location>
        <begin position="232"/>
        <end position="367"/>
    </location>
</feature>
<dbReference type="Pfam" id="PF02776">
    <property type="entry name" value="TPP_enzyme_N"/>
    <property type="match status" value="1"/>
</dbReference>
<dbReference type="PROSITE" id="PS00187">
    <property type="entry name" value="TPP_ENZYMES"/>
    <property type="match status" value="1"/>
</dbReference>
<keyword evidence="5 14" id="KW-0028">Amino-acid biosynthesis</keyword>
<dbReference type="Pfam" id="PF02775">
    <property type="entry name" value="TPP_enzyme_C"/>
    <property type="match status" value="1"/>
</dbReference>
<evidence type="ECO:0000313" key="19">
    <source>
        <dbReference type="Proteomes" id="UP000000493"/>
    </source>
</evidence>
<keyword evidence="10 14" id="KW-0460">Magnesium</keyword>
<dbReference type="GO" id="GO:0005948">
    <property type="term" value="C:acetolactate synthase complex"/>
    <property type="evidence" value="ECO:0007669"/>
    <property type="project" value="UniProtKB-ARBA"/>
</dbReference>
<evidence type="ECO:0000256" key="3">
    <source>
        <dbReference type="ARBA" id="ARBA00007812"/>
    </source>
</evidence>
<organism evidence="18 19">
    <name type="scientific">Runella slithyformis (strain ATCC 29530 / DSM 19594 / LMG 11500 / NCIMB 11436 / LSU 4)</name>
    <dbReference type="NCBI Taxonomy" id="761193"/>
    <lineage>
        <taxon>Bacteria</taxon>
        <taxon>Pseudomonadati</taxon>
        <taxon>Bacteroidota</taxon>
        <taxon>Cytophagia</taxon>
        <taxon>Cytophagales</taxon>
        <taxon>Spirosomataceae</taxon>
        <taxon>Runella</taxon>
    </lineage>
</organism>
<dbReference type="NCBIfam" id="TIGR00118">
    <property type="entry name" value="acolac_lg"/>
    <property type="match status" value="1"/>
</dbReference>
<dbReference type="InterPro" id="IPR011766">
    <property type="entry name" value="TPP_enzyme_TPP-bd"/>
</dbReference>
<dbReference type="GO" id="GO:0003984">
    <property type="term" value="F:acetolactate synthase activity"/>
    <property type="evidence" value="ECO:0007669"/>
    <property type="project" value="UniProtKB-EC"/>
</dbReference>
<evidence type="ECO:0000256" key="13">
    <source>
        <dbReference type="ARBA" id="ARBA00048670"/>
    </source>
</evidence>
<dbReference type="AlphaFoldDB" id="A0A7U3ZHE5"/>
<dbReference type="GO" id="GO:0009099">
    <property type="term" value="P:L-valine biosynthetic process"/>
    <property type="evidence" value="ECO:0007669"/>
    <property type="project" value="UniProtKB-UniPathway"/>
</dbReference>
<keyword evidence="9" id="KW-0274">FAD</keyword>